<dbReference type="SUPFAM" id="SSF50129">
    <property type="entry name" value="GroES-like"/>
    <property type="match status" value="1"/>
</dbReference>
<dbReference type="EMBL" id="CP076022">
    <property type="protein sequence ID" value="QWC11619.1"/>
    <property type="molecule type" value="Genomic_DNA"/>
</dbReference>
<gene>
    <name evidence="3" type="ORF">KKR91_03470</name>
</gene>
<dbReference type="SUPFAM" id="SSF51735">
    <property type="entry name" value="NAD(P)-binding Rossmann-fold domains"/>
    <property type="match status" value="1"/>
</dbReference>
<dbReference type="CDD" id="cd08267">
    <property type="entry name" value="MDR1"/>
    <property type="match status" value="1"/>
</dbReference>
<keyword evidence="1" id="KW-0560">Oxidoreductase</keyword>
<sequence length="323" mass="33394">MAAVVQRGYGTSEVLHLARIPRPEISAREVLVRVHAAGLAKGAWHIMTGKPYLLRAVFGLRSPRQNVLGNNLAGTVVAVGGDVTRFQVGDEVYGIGRGTFAEYSAAPEDKLAPKPKSLTFEQAAVAPVSGLTALQAVSDIGRVTAGQKALVLGAAGGVGSFAVQIAKAAGAEVTGACRGSKAGFVRSLGADHILDYTRDDFAAGPQRYDVIISIAGNPALRRLRRALTPRGTAVLVGGEEGGVLTGGMIETQIGGRILSLFTGQRLIGALCKERAADLERLTALIDAGQVMPLVDGSFALADVAAAMQRLESGTVQGSVMLTV</sequence>
<evidence type="ECO:0000259" key="2">
    <source>
        <dbReference type="SMART" id="SM00829"/>
    </source>
</evidence>
<dbReference type="PROSITE" id="PS01162">
    <property type="entry name" value="QOR_ZETA_CRYSTAL"/>
    <property type="match status" value="1"/>
</dbReference>
<dbReference type="AlphaFoldDB" id="A0A975M8G0"/>
<reference evidence="3 4" key="1">
    <citation type="submission" date="2021-05" db="EMBL/GenBank/DDBJ databases">
        <title>Novel species in genus Arthrobacter.</title>
        <authorList>
            <person name="Zhang G."/>
        </authorList>
    </citation>
    <scope>NUCLEOTIDE SEQUENCE [LARGE SCALE GENOMIC DNA]</scope>
    <source>
        <strain evidence="4">zg-ZUI227</strain>
    </source>
</reference>
<keyword evidence="4" id="KW-1185">Reference proteome</keyword>
<organism evidence="3 4">
    <name type="scientific">Arthrobacter jiangjiafuii</name>
    <dbReference type="NCBI Taxonomy" id="2817475"/>
    <lineage>
        <taxon>Bacteria</taxon>
        <taxon>Bacillati</taxon>
        <taxon>Actinomycetota</taxon>
        <taxon>Actinomycetes</taxon>
        <taxon>Micrococcales</taxon>
        <taxon>Micrococcaceae</taxon>
        <taxon>Arthrobacter</taxon>
    </lineage>
</organism>
<evidence type="ECO:0000313" key="3">
    <source>
        <dbReference type="EMBL" id="QWC11619.1"/>
    </source>
</evidence>
<proteinExistence type="predicted"/>
<dbReference type="InterPro" id="IPR050700">
    <property type="entry name" value="YIM1/Zinc_Alcohol_DH_Fams"/>
</dbReference>
<dbReference type="GO" id="GO:0008270">
    <property type="term" value="F:zinc ion binding"/>
    <property type="evidence" value="ECO:0007669"/>
    <property type="project" value="InterPro"/>
</dbReference>
<evidence type="ECO:0000313" key="4">
    <source>
        <dbReference type="Proteomes" id="UP000676885"/>
    </source>
</evidence>
<dbReference type="PANTHER" id="PTHR11695:SF294">
    <property type="entry name" value="RETICULON-4-INTERACTING PROTEIN 1, MITOCHONDRIAL"/>
    <property type="match status" value="1"/>
</dbReference>
<accession>A0A975M8G0</accession>
<dbReference type="Pfam" id="PF08240">
    <property type="entry name" value="ADH_N"/>
    <property type="match status" value="1"/>
</dbReference>
<dbReference type="Proteomes" id="UP000676885">
    <property type="component" value="Chromosome"/>
</dbReference>
<dbReference type="InterPro" id="IPR020843">
    <property type="entry name" value="ER"/>
</dbReference>
<dbReference type="PANTHER" id="PTHR11695">
    <property type="entry name" value="ALCOHOL DEHYDROGENASE RELATED"/>
    <property type="match status" value="1"/>
</dbReference>
<dbReference type="Gene3D" id="3.40.50.720">
    <property type="entry name" value="NAD(P)-binding Rossmann-like Domain"/>
    <property type="match status" value="1"/>
</dbReference>
<dbReference type="SMART" id="SM00829">
    <property type="entry name" value="PKS_ER"/>
    <property type="match status" value="1"/>
</dbReference>
<protein>
    <submittedName>
        <fullName evidence="3">NAD(P)-dependent alcohol dehydrogenase</fullName>
    </submittedName>
</protein>
<dbReference type="InterPro" id="IPR036291">
    <property type="entry name" value="NAD(P)-bd_dom_sf"/>
</dbReference>
<dbReference type="InterPro" id="IPR011032">
    <property type="entry name" value="GroES-like_sf"/>
</dbReference>
<dbReference type="GO" id="GO:0016491">
    <property type="term" value="F:oxidoreductase activity"/>
    <property type="evidence" value="ECO:0007669"/>
    <property type="project" value="UniProtKB-KW"/>
</dbReference>
<name>A0A975M8G0_9MICC</name>
<feature type="domain" description="Enoyl reductase (ER)" evidence="2">
    <location>
        <begin position="10"/>
        <end position="321"/>
    </location>
</feature>
<dbReference type="Pfam" id="PF13602">
    <property type="entry name" value="ADH_zinc_N_2"/>
    <property type="match status" value="1"/>
</dbReference>
<dbReference type="Gene3D" id="3.90.180.10">
    <property type="entry name" value="Medium-chain alcohol dehydrogenases, catalytic domain"/>
    <property type="match status" value="1"/>
</dbReference>
<dbReference type="InterPro" id="IPR002364">
    <property type="entry name" value="Quin_OxRdtase/zeta-crystal_CS"/>
</dbReference>
<evidence type="ECO:0000256" key="1">
    <source>
        <dbReference type="ARBA" id="ARBA00023002"/>
    </source>
</evidence>
<dbReference type="InterPro" id="IPR013154">
    <property type="entry name" value="ADH-like_N"/>
</dbReference>
<dbReference type="KEGG" id="ajg:KKR91_03470"/>